<organism evidence="1 2">
    <name type="scientific">Prorocentrum cordatum</name>
    <dbReference type="NCBI Taxonomy" id="2364126"/>
    <lineage>
        <taxon>Eukaryota</taxon>
        <taxon>Sar</taxon>
        <taxon>Alveolata</taxon>
        <taxon>Dinophyceae</taxon>
        <taxon>Prorocentrales</taxon>
        <taxon>Prorocentraceae</taxon>
        <taxon>Prorocentrum</taxon>
    </lineage>
</organism>
<evidence type="ECO:0008006" key="3">
    <source>
        <dbReference type="Google" id="ProtNLM"/>
    </source>
</evidence>
<name>A0ABN9U155_9DINO</name>
<dbReference type="Proteomes" id="UP001189429">
    <property type="component" value="Unassembled WGS sequence"/>
</dbReference>
<evidence type="ECO:0000313" key="2">
    <source>
        <dbReference type="Proteomes" id="UP001189429"/>
    </source>
</evidence>
<protein>
    <recommendedName>
        <fullName evidence="3">TOG domain-containing protein</fullName>
    </recommendedName>
</protein>
<dbReference type="Gene3D" id="1.25.10.10">
    <property type="entry name" value="Leucine-rich Repeat Variant"/>
    <property type="match status" value="1"/>
</dbReference>
<sequence length="306" mass="31934">MAQQASIEHLEAKLRVNLTPSLAVVRRHPRSLQPRALELARVLAVPDLGTLRVNASRKLNAGFRKACSLAPPSAGMRSVLAFGLWAYGAGGARPEMRNEKQEALLDIKEAELQAAKDAERAALNAKAPAKAGAKAKAEAKAEVKPAAAAEKADAATMAEIDAALAGSGKDAAAAKAGAVERLTAMASQTPFVLPRLEKLVALFKDSKLGGPAIKAASAIVDGVMPKGHGVAAVAVPVLLAGMESKEWKIKAGCIEVMLPCIRQMDETTPAQLAQCLPLIVPRLAECALEVRAEVRTATTSVLRDIG</sequence>
<dbReference type="SUPFAM" id="SSF48371">
    <property type="entry name" value="ARM repeat"/>
    <property type="match status" value="1"/>
</dbReference>
<dbReference type="Pfam" id="PF24987">
    <property type="entry name" value="HEAT_EF3_N"/>
    <property type="match status" value="1"/>
</dbReference>
<accession>A0ABN9U155</accession>
<dbReference type="InterPro" id="IPR011989">
    <property type="entry name" value="ARM-like"/>
</dbReference>
<feature type="non-terminal residue" evidence="1">
    <location>
        <position position="306"/>
    </location>
</feature>
<gene>
    <name evidence="1" type="ORF">PCOR1329_LOCUS44267</name>
</gene>
<proteinExistence type="predicted"/>
<reference evidence="1" key="1">
    <citation type="submission" date="2023-10" db="EMBL/GenBank/DDBJ databases">
        <authorList>
            <person name="Chen Y."/>
            <person name="Shah S."/>
            <person name="Dougan E. K."/>
            <person name="Thang M."/>
            <person name="Chan C."/>
        </authorList>
    </citation>
    <scope>NUCLEOTIDE SEQUENCE [LARGE SCALE GENOMIC DNA]</scope>
</reference>
<keyword evidence="2" id="KW-1185">Reference proteome</keyword>
<dbReference type="EMBL" id="CAUYUJ010015319">
    <property type="protein sequence ID" value="CAK0852510.1"/>
    <property type="molecule type" value="Genomic_DNA"/>
</dbReference>
<evidence type="ECO:0000313" key="1">
    <source>
        <dbReference type="EMBL" id="CAK0852510.1"/>
    </source>
</evidence>
<comment type="caution">
    <text evidence="1">The sequence shown here is derived from an EMBL/GenBank/DDBJ whole genome shotgun (WGS) entry which is preliminary data.</text>
</comment>
<dbReference type="InterPro" id="IPR016024">
    <property type="entry name" value="ARM-type_fold"/>
</dbReference>